<proteinExistence type="predicted"/>
<evidence type="ECO:0000313" key="1">
    <source>
        <dbReference type="EMBL" id="KZV34178.1"/>
    </source>
</evidence>
<name>A0A2Z7BPY1_9LAMI</name>
<accession>A0A2Z7BPY1</accession>
<dbReference type="EMBL" id="KV005172">
    <property type="protein sequence ID" value="KZV34178.1"/>
    <property type="molecule type" value="Genomic_DNA"/>
</dbReference>
<dbReference type="Proteomes" id="UP000250235">
    <property type="component" value="Unassembled WGS sequence"/>
</dbReference>
<protein>
    <submittedName>
        <fullName evidence="1">Uncharacterized protein</fullName>
    </submittedName>
</protein>
<dbReference type="AlphaFoldDB" id="A0A2Z7BPY1"/>
<organism evidence="1 2">
    <name type="scientific">Dorcoceras hygrometricum</name>
    <dbReference type="NCBI Taxonomy" id="472368"/>
    <lineage>
        <taxon>Eukaryota</taxon>
        <taxon>Viridiplantae</taxon>
        <taxon>Streptophyta</taxon>
        <taxon>Embryophyta</taxon>
        <taxon>Tracheophyta</taxon>
        <taxon>Spermatophyta</taxon>
        <taxon>Magnoliopsida</taxon>
        <taxon>eudicotyledons</taxon>
        <taxon>Gunneridae</taxon>
        <taxon>Pentapetalae</taxon>
        <taxon>asterids</taxon>
        <taxon>lamiids</taxon>
        <taxon>Lamiales</taxon>
        <taxon>Gesneriaceae</taxon>
        <taxon>Didymocarpoideae</taxon>
        <taxon>Trichosporeae</taxon>
        <taxon>Loxocarpinae</taxon>
        <taxon>Dorcoceras</taxon>
    </lineage>
</organism>
<sequence length="109" mass="11826">MNPRQQGIDSHILRDLTQSRHLMTLTESVLKSSNRSDDVSVVGMRCGADVNIAGLRDLSVKSGSRFDDVSIVWLLSVDDVSIAGLNLLGEKLLVDLMTSAACVVVVWLT</sequence>
<evidence type="ECO:0000313" key="2">
    <source>
        <dbReference type="Proteomes" id="UP000250235"/>
    </source>
</evidence>
<reference evidence="1 2" key="1">
    <citation type="journal article" date="2015" name="Proc. Natl. Acad. Sci. U.S.A.">
        <title>The resurrection genome of Boea hygrometrica: A blueprint for survival of dehydration.</title>
        <authorList>
            <person name="Xiao L."/>
            <person name="Yang G."/>
            <person name="Zhang L."/>
            <person name="Yang X."/>
            <person name="Zhao S."/>
            <person name="Ji Z."/>
            <person name="Zhou Q."/>
            <person name="Hu M."/>
            <person name="Wang Y."/>
            <person name="Chen M."/>
            <person name="Xu Y."/>
            <person name="Jin H."/>
            <person name="Xiao X."/>
            <person name="Hu G."/>
            <person name="Bao F."/>
            <person name="Hu Y."/>
            <person name="Wan P."/>
            <person name="Li L."/>
            <person name="Deng X."/>
            <person name="Kuang T."/>
            <person name="Xiang C."/>
            <person name="Zhu J.K."/>
            <person name="Oliver M.J."/>
            <person name="He Y."/>
        </authorList>
    </citation>
    <scope>NUCLEOTIDE SEQUENCE [LARGE SCALE GENOMIC DNA]</scope>
    <source>
        <strain evidence="2">cv. XS01</strain>
    </source>
</reference>
<gene>
    <name evidence="1" type="ORF">F511_40542</name>
</gene>
<keyword evidence="2" id="KW-1185">Reference proteome</keyword>